<gene>
    <name evidence="1" type="ORF">GCM10011282_18570</name>
</gene>
<reference evidence="2" key="1">
    <citation type="journal article" date="2019" name="Int. J. Syst. Evol. Microbiol.">
        <title>The Global Catalogue of Microorganisms (GCM) 10K type strain sequencing project: providing services to taxonomists for standard genome sequencing and annotation.</title>
        <authorList>
            <consortium name="The Broad Institute Genomics Platform"/>
            <consortium name="The Broad Institute Genome Sequencing Center for Infectious Disease"/>
            <person name="Wu L."/>
            <person name="Ma J."/>
        </authorList>
    </citation>
    <scope>NUCLEOTIDE SEQUENCE [LARGE SCALE GENOMIC DNA]</scope>
    <source>
        <strain evidence="2">KCTC 23916</strain>
    </source>
</reference>
<evidence type="ECO:0000313" key="2">
    <source>
        <dbReference type="Proteomes" id="UP000620127"/>
    </source>
</evidence>
<comment type="caution">
    <text evidence="1">The sequence shown here is derived from an EMBL/GenBank/DDBJ whole genome shotgun (WGS) entry which is preliminary data.</text>
</comment>
<name>A0ABQ2XEI6_9BURK</name>
<accession>A0ABQ2XEI6</accession>
<protein>
    <recommendedName>
        <fullName evidence="3">DUF2489 domain-containing protein</fullName>
    </recommendedName>
</protein>
<dbReference type="EMBL" id="BMYT01000003">
    <property type="protein sequence ID" value="GGX12792.1"/>
    <property type="molecule type" value="Genomic_DNA"/>
</dbReference>
<organism evidence="1 2">
    <name type="scientific">Undibacterium macrobrachii</name>
    <dbReference type="NCBI Taxonomy" id="1119058"/>
    <lineage>
        <taxon>Bacteria</taxon>
        <taxon>Pseudomonadati</taxon>
        <taxon>Pseudomonadota</taxon>
        <taxon>Betaproteobacteria</taxon>
        <taxon>Burkholderiales</taxon>
        <taxon>Oxalobacteraceae</taxon>
        <taxon>Undibacterium</taxon>
    </lineage>
</organism>
<evidence type="ECO:0008006" key="3">
    <source>
        <dbReference type="Google" id="ProtNLM"/>
    </source>
</evidence>
<dbReference type="Proteomes" id="UP000620127">
    <property type="component" value="Unassembled WGS sequence"/>
</dbReference>
<proteinExistence type="predicted"/>
<evidence type="ECO:0000313" key="1">
    <source>
        <dbReference type="EMBL" id="GGX12792.1"/>
    </source>
</evidence>
<sequence>MSEHITNESYVASVRMGVVDTARLMLGGQLNFLEGARVLSSLRHEAAVRDDDPDFMTFVVIDSETDDPPIGTVRQHWSKEALEKLESECKDAEVWAKKIGTEACESLIRRFHV</sequence>
<dbReference type="RefSeq" id="WP_189345879.1">
    <property type="nucleotide sequence ID" value="NZ_BMYT01000003.1"/>
</dbReference>
<keyword evidence="2" id="KW-1185">Reference proteome</keyword>